<dbReference type="InterPro" id="IPR051028">
    <property type="entry name" value="Mito_Solute_Carrier"/>
</dbReference>
<dbReference type="EMBL" id="CP000596">
    <property type="protein sequence ID" value="ABP00347.1"/>
    <property type="molecule type" value="Genomic_DNA"/>
</dbReference>
<sequence>MARVPLSDAENLAVGAFGGIVETCVQMPLITFKICVQDSRALPRSIAGWYRGVFANAASLAPITAAQVAVNGAIERVITNGERGMSDAEQIGCAMAAGAVSSALYSPVDLTVIQQQKMGLGPGGTVAAVVKQGGLAKMWRGTVSCAARESIYTAGYLGLGPVLTNKIKEAQPNLGDFASSVLGASLAGTFAAGLTHPIDTSKTLMQSDLSGSKFTSATHALSETYKTGGIRALYKGGFARTVRICGAFFIVGNIREYAVNYKNANLTADET</sequence>
<dbReference type="Gramene" id="ABP00347">
    <property type="protein sequence ID" value="ABP00347"/>
    <property type="gene ID" value="OSTLU_28180"/>
</dbReference>
<accession>A4S9F1</accession>
<dbReference type="Proteomes" id="UP000001568">
    <property type="component" value="Chromosome 16"/>
</dbReference>
<dbReference type="AlphaFoldDB" id="A4S9F1"/>
<dbReference type="PROSITE" id="PS50920">
    <property type="entry name" value="SOLCAR"/>
    <property type="match status" value="2"/>
</dbReference>
<keyword evidence="7 8" id="KW-0472">Membrane</keyword>
<evidence type="ECO:0000256" key="1">
    <source>
        <dbReference type="ARBA" id="ARBA00004448"/>
    </source>
</evidence>
<dbReference type="Pfam" id="PF00153">
    <property type="entry name" value="Mito_carr"/>
    <property type="match status" value="2"/>
</dbReference>
<dbReference type="KEGG" id="olu:OSTLU_28180"/>
<dbReference type="SUPFAM" id="SSF103506">
    <property type="entry name" value="Mitochondrial carrier"/>
    <property type="match status" value="1"/>
</dbReference>
<gene>
    <name evidence="10" type="ORF">OSTLU_28180</name>
</gene>
<evidence type="ECO:0000256" key="9">
    <source>
        <dbReference type="RuleBase" id="RU000488"/>
    </source>
</evidence>
<dbReference type="InterPro" id="IPR023395">
    <property type="entry name" value="MCP_dom_sf"/>
</dbReference>
<comment type="subcellular location">
    <subcellularLocation>
        <location evidence="1">Mitochondrion inner membrane</location>
        <topology evidence="1">Multi-pass membrane protein</topology>
    </subcellularLocation>
</comment>
<keyword evidence="4" id="KW-0999">Mitochondrion inner membrane</keyword>
<name>A4S9F1_OSTLU</name>
<evidence type="ECO:0000256" key="7">
    <source>
        <dbReference type="ARBA" id="ARBA00023136"/>
    </source>
</evidence>
<feature type="repeat" description="Solcar" evidence="8">
    <location>
        <begin position="175"/>
        <end position="261"/>
    </location>
</feature>
<dbReference type="HOGENOM" id="CLU_061075_0_0_1"/>
<dbReference type="InterPro" id="IPR018108">
    <property type="entry name" value="MCP_transmembrane"/>
</dbReference>
<dbReference type="STRING" id="436017.A4S9F1"/>
<feature type="repeat" description="Solcar" evidence="8">
    <location>
        <begin position="89"/>
        <end position="166"/>
    </location>
</feature>
<dbReference type="Gene3D" id="1.50.40.10">
    <property type="entry name" value="Mitochondrial carrier domain"/>
    <property type="match status" value="1"/>
</dbReference>
<dbReference type="PANTHER" id="PTHR45678">
    <property type="entry name" value="MITOCHONDRIAL 2-OXODICARBOXYLATE CARRIER 1-RELATED"/>
    <property type="match status" value="1"/>
</dbReference>
<evidence type="ECO:0000256" key="6">
    <source>
        <dbReference type="ARBA" id="ARBA00023128"/>
    </source>
</evidence>
<dbReference type="GO" id="GO:0005743">
    <property type="term" value="C:mitochondrial inner membrane"/>
    <property type="evidence" value="ECO:0007669"/>
    <property type="project" value="UniProtKB-SubCell"/>
</dbReference>
<protein>
    <submittedName>
        <fullName evidence="10">MC family transporter</fullName>
    </submittedName>
</protein>
<comment type="similarity">
    <text evidence="2 9">Belongs to the mitochondrial carrier (TC 2.A.29) family.</text>
</comment>
<evidence type="ECO:0000256" key="2">
    <source>
        <dbReference type="ARBA" id="ARBA00006375"/>
    </source>
</evidence>
<evidence type="ECO:0000256" key="5">
    <source>
        <dbReference type="ARBA" id="ARBA00022989"/>
    </source>
</evidence>
<dbReference type="PANTHER" id="PTHR45678:SF9">
    <property type="entry name" value="CALCIUM-BINDING MITOCHONDRIAL CARRIER PROTEIN ARALAR1"/>
    <property type="match status" value="1"/>
</dbReference>
<reference evidence="10 11" key="1">
    <citation type="journal article" date="2007" name="Proc. Natl. Acad. Sci. U.S.A.">
        <title>The tiny eukaryote Ostreococcus provides genomic insights into the paradox of plankton speciation.</title>
        <authorList>
            <person name="Palenik B."/>
            <person name="Grimwood J."/>
            <person name="Aerts A."/>
            <person name="Rouze P."/>
            <person name="Salamov A."/>
            <person name="Putnam N."/>
            <person name="Dupont C."/>
            <person name="Jorgensen R."/>
            <person name="Derelle E."/>
            <person name="Rombauts S."/>
            <person name="Zhou K."/>
            <person name="Otillar R."/>
            <person name="Merchant S.S."/>
            <person name="Podell S."/>
            <person name="Gaasterland T."/>
            <person name="Napoli C."/>
            <person name="Gendler K."/>
            <person name="Manuell A."/>
            <person name="Tai V."/>
            <person name="Vallon O."/>
            <person name="Piganeau G."/>
            <person name="Jancek S."/>
            <person name="Heijde M."/>
            <person name="Jabbari K."/>
            <person name="Bowler C."/>
            <person name="Lohr M."/>
            <person name="Robbens S."/>
            <person name="Werner G."/>
            <person name="Dubchak I."/>
            <person name="Pazour G.J."/>
            <person name="Ren Q."/>
            <person name="Paulsen I."/>
            <person name="Delwiche C."/>
            <person name="Schmutz J."/>
            <person name="Rokhsar D."/>
            <person name="Van de Peer Y."/>
            <person name="Moreau H."/>
            <person name="Grigoriev I.V."/>
        </authorList>
    </citation>
    <scope>NUCLEOTIDE SEQUENCE [LARGE SCALE GENOMIC DNA]</scope>
    <source>
        <strain evidence="10 11">CCE9901</strain>
    </source>
</reference>
<dbReference type="eggNOG" id="KOG0751">
    <property type="taxonomic scope" value="Eukaryota"/>
</dbReference>
<keyword evidence="9" id="KW-0813">Transport</keyword>
<keyword evidence="3 8" id="KW-0812">Transmembrane</keyword>
<dbReference type="GeneID" id="5006093"/>
<evidence type="ECO:0000313" key="10">
    <source>
        <dbReference type="EMBL" id="ABP00347.1"/>
    </source>
</evidence>
<evidence type="ECO:0000313" key="11">
    <source>
        <dbReference type="Proteomes" id="UP000001568"/>
    </source>
</evidence>
<dbReference type="GO" id="GO:0022857">
    <property type="term" value="F:transmembrane transporter activity"/>
    <property type="evidence" value="ECO:0007669"/>
    <property type="project" value="TreeGrafter"/>
</dbReference>
<evidence type="ECO:0000256" key="4">
    <source>
        <dbReference type="ARBA" id="ARBA00022792"/>
    </source>
</evidence>
<proteinExistence type="inferred from homology"/>
<organism evidence="10 11">
    <name type="scientific">Ostreococcus lucimarinus (strain CCE9901)</name>
    <dbReference type="NCBI Taxonomy" id="436017"/>
    <lineage>
        <taxon>Eukaryota</taxon>
        <taxon>Viridiplantae</taxon>
        <taxon>Chlorophyta</taxon>
        <taxon>Mamiellophyceae</taxon>
        <taxon>Mamiellales</taxon>
        <taxon>Bathycoccaceae</taxon>
        <taxon>Ostreococcus</taxon>
    </lineage>
</organism>
<evidence type="ECO:0000256" key="8">
    <source>
        <dbReference type="PROSITE-ProRule" id="PRU00282"/>
    </source>
</evidence>
<keyword evidence="6" id="KW-0496">Mitochondrion</keyword>
<dbReference type="OrthoDB" id="44467at2759"/>
<keyword evidence="11" id="KW-1185">Reference proteome</keyword>
<dbReference type="RefSeq" id="XP_001422053.1">
    <property type="nucleotide sequence ID" value="XM_001422016.1"/>
</dbReference>
<keyword evidence="5" id="KW-1133">Transmembrane helix</keyword>
<dbReference type="OMA" id="RYGRMVC"/>
<evidence type="ECO:0000256" key="3">
    <source>
        <dbReference type="ARBA" id="ARBA00022692"/>
    </source>
</evidence>